<reference evidence="3 4" key="2">
    <citation type="submission" date="2018-11" db="EMBL/GenBank/DDBJ databases">
        <authorList>
            <consortium name="Pathogen Informatics"/>
        </authorList>
    </citation>
    <scope>NUCLEOTIDE SEQUENCE [LARGE SCALE GENOMIC DNA]</scope>
</reference>
<dbReference type="Proteomes" id="UP000267096">
    <property type="component" value="Unassembled WGS sequence"/>
</dbReference>
<accession>A0A0M3J397</accession>
<dbReference type="InterPro" id="IPR016135">
    <property type="entry name" value="UBQ-conjugating_enzyme/RWD"/>
</dbReference>
<evidence type="ECO:0000256" key="2">
    <source>
        <dbReference type="ARBA" id="ARBA00022786"/>
    </source>
</evidence>
<dbReference type="EMBL" id="UYRR01002244">
    <property type="protein sequence ID" value="VDK19403.1"/>
    <property type="molecule type" value="Genomic_DNA"/>
</dbReference>
<dbReference type="Gene3D" id="3.10.110.10">
    <property type="entry name" value="Ubiquitin Conjugating Enzyme"/>
    <property type="match status" value="1"/>
</dbReference>
<dbReference type="PANTHER" id="PTHR46116">
    <property type="entry name" value="(E3-INDEPENDENT) E2 UBIQUITIN-CONJUGATING ENZYME"/>
    <property type="match status" value="1"/>
</dbReference>
<protein>
    <submittedName>
        <fullName evidence="5">Probable ubiquitin-conjugating enzyme protein 17 (inferred by orthology to a C. elegans protein)</fullName>
    </submittedName>
</protein>
<evidence type="ECO:0000256" key="1">
    <source>
        <dbReference type="ARBA" id="ARBA00022679"/>
    </source>
</evidence>
<keyword evidence="2" id="KW-0833">Ubl conjugation pathway</keyword>
<dbReference type="PANTHER" id="PTHR46116:SF39">
    <property type="entry name" value="BACULOVIRAL IAP REPEAT-CONTAINING PROTEIN 6"/>
    <property type="match status" value="1"/>
</dbReference>
<dbReference type="GO" id="GO:0016740">
    <property type="term" value="F:transferase activity"/>
    <property type="evidence" value="ECO:0007669"/>
    <property type="project" value="UniProtKB-KW"/>
</dbReference>
<keyword evidence="4" id="KW-1185">Reference proteome</keyword>
<evidence type="ECO:0000313" key="5">
    <source>
        <dbReference type="WBParaSite" id="ASIM_0000201001-mRNA-1"/>
    </source>
</evidence>
<dbReference type="AlphaFoldDB" id="A0A0M3J397"/>
<evidence type="ECO:0000313" key="4">
    <source>
        <dbReference type="Proteomes" id="UP000267096"/>
    </source>
</evidence>
<proteinExistence type="predicted"/>
<keyword evidence="1" id="KW-0808">Transferase</keyword>
<dbReference type="GO" id="GO:0043066">
    <property type="term" value="P:negative regulation of apoptotic process"/>
    <property type="evidence" value="ECO:0007669"/>
    <property type="project" value="TreeGrafter"/>
</dbReference>
<evidence type="ECO:0000313" key="3">
    <source>
        <dbReference type="EMBL" id="VDK19403.1"/>
    </source>
</evidence>
<dbReference type="GO" id="GO:0005634">
    <property type="term" value="C:nucleus"/>
    <property type="evidence" value="ECO:0007669"/>
    <property type="project" value="TreeGrafter"/>
</dbReference>
<organism evidence="5">
    <name type="scientific">Anisakis simplex</name>
    <name type="common">Herring worm</name>
    <dbReference type="NCBI Taxonomy" id="6269"/>
    <lineage>
        <taxon>Eukaryota</taxon>
        <taxon>Metazoa</taxon>
        <taxon>Ecdysozoa</taxon>
        <taxon>Nematoda</taxon>
        <taxon>Chromadorea</taxon>
        <taxon>Rhabditida</taxon>
        <taxon>Spirurina</taxon>
        <taxon>Ascaridomorpha</taxon>
        <taxon>Ascaridoidea</taxon>
        <taxon>Anisakidae</taxon>
        <taxon>Anisakis</taxon>
        <taxon>Anisakis simplex complex</taxon>
    </lineage>
</organism>
<gene>
    <name evidence="3" type="ORF">ASIM_LOCUS1879</name>
</gene>
<name>A0A0M3J397_ANISI</name>
<dbReference type="WBParaSite" id="ASIM_0000201001-mRNA-1">
    <property type="protein sequence ID" value="ASIM_0000201001-mRNA-1"/>
    <property type="gene ID" value="ASIM_0000201001"/>
</dbReference>
<dbReference type="GO" id="GO:0004869">
    <property type="term" value="F:cysteine-type endopeptidase inhibitor activity"/>
    <property type="evidence" value="ECO:0007669"/>
    <property type="project" value="TreeGrafter"/>
</dbReference>
<reference evidence="5" key="1">
    <citation type="submission" date="2017-02" db="UniProtKB">
        <authorList>
            <consortium name="WormBaseParasite"/>
        </authorList>
    </citation>
    <scope>IDENTIFICATION</scope>
</reference>
<sequence length="157" mass="18753">MIQLVREFATFKNCTETKRAKTSVIFFEGLIFVREPYFNEPGFEKYQGTEKGEEYSRKYNSQIEHATLTYAIRDQLKNGPECFRKVIQRHFWLKRYMIIEQAHKWLAEMKQDLAKLEKNPKRKDSPSFDTLYNPMAQERAIQQLIDELSNMTCPCDH</sequence>
<dbReference type="OrthoDB" id="47801at2759"/>